<feature type="transmembrane region" description="Helical" evidence="1">
    <location>
        <begin position="38"/>
        <end position="58"/>
    </location>
</feature>
<dbReference type="Pfam" id="PF08196">
    <property type="entry name" value="UL2"/>
    <property type="match status" value="1"/>
</dbReference>
<sequence length="63" mass="7124">MALTMPEDSVAIFIVEDDDAYPSFGTLPASHAQYGFRLLRGIFLITLVIWTVVWLKLLRDALL</sequence>
<keyword evidence="1" id="KW-0812">Transmembrane</keyword>
<proteinExistence type="predicted"/>
<evidence type="ECO:0000313" key="2">
    <source>
        <dbReference type="EMBL" id="AFR56337.1"/>
    </source>
</evidence>
<reference evidence="2 3" key="1">
    <citation type="submission" date="2012-08" db="EMBL/GenBank/DDBJ databases">
        <title>Human cytomegalovirus RL11 gene family: variation, recombination and transcription.</title>
        <authorList>
            <person name="Davison A.J."/>
        </authorList>
    </citation>
    <scope>NUCLEOTIDE SEQUENCE [LARGE SCALE GENOMIC DNA]</scope>
    <source>
        <strain evidence="2">HAN31</strain>
    </source>
</reference>
<name>J7EH37_HCMV</name>
<keyword evidence="1" id="KW-0472">Membrane</keyword>
<accession>J7EH37</accession>
<gene>
    <name evidence="2" type="primary">UL2</name>
</gene>
<keyword evidence="1" id="KW-1133">Transmembrane helix</keyword>
<organismHost>
    <name type="scientific">Homo sapiens</name>
    <name type="common">Human</name>
    <dbReference type="NCBI Taxonomy" id="9606"/>
</organismHost>
<dbReference type="InterPro" id="IPR013269">
    <property type="entry name" value="Herpes_UL2"/>
</dbReference>
<dbReference type="Proteomes" id="UP000151591">
    <property type="component" value="Genome"/>
</dbReference>
<dbReference type="EMBL" id="JX512208">
    <property type="protein sequence ID" value="AFR56337.1"/>
    <property type="molecule type" value="Genomic_DNA"/>
</dbReference>
<evidence type="ECO:0000256" key="1">
    <source>
        <dbReference type="SAM" id="Phobius"/>
    </source>
</evidence>
<evidence type="ECO:0000313" key="3">
    <source>
        <dbReference type="Proteomes" id="UP000151591"/>
    </source>
</evidence>
<organism evidence="2 3">
    <name type="scientific">Human cytomegalovirus</name>
    <name type="common">HHV-5</name>
    <name type="synonym">Human herpesvirus 5</name>
    <dbReference type="NCBI Taxonomy" id="10359"/>
    <lineage>
        <taxon>Viruses</taxon>
        <taxon>Duplodnaviria</taxon>
        <taxon>Heunggongvirae</taxon>
        <taxon>Peploviricota</taxon>
        <taxon>Herviviricetes</taxon>
        <taxon>Herpesvirales</taxon>
        <taxon>Orthoherpesviridae</taxon>
        <taxon>Betaherpesvirinae</taxon>
        <taxon>Cytomegalovirus</taxon>
        <taxon>Cytomegalovirus humanbeta5</taxon>
    </lineage>
</organism>
<protein>
    <submittedName>
        <fullName evidence="2">Protein UL2</fullName>
    </submittedName>
</protein>